<sequence length="152" mass="17617">MIKDIFDSAVTAELIDRINSLTANSTPQWGKMTVDQMLAHCNVAYAYTFNPEKFKKTNFVKRWLLKTFAKPMVVGPQPYKKGSPTAPIFLITDRKNFEKEKSELIDNIHKTQQLGRTYFEGKENISFGKLTANEWNTLFYKHLDHHLNQFGV</sequence>
<dbReference type="Pfam" id="PF07606">
    <property type="entry name" value="DUF1569"/>
    <property type="match status" value="1"/>
</dbReference>
<dbReference type="EMBL" id="BAABGR010000006">
    <property type="protein sequence ID" value="GAA4512935.1"/>
    <property type="molecule type" value="Genomic_DNA"/>
</dbReference>
<name>A0ABP8QY27_9SPHI</name>
<protein>
    <recommendedName>
        <fullName evidence="3">DUF1569 domain-containing protein</fullName>
    </recommendedName>
</protein>
<evidence type="ECO:0000313" key="1">
    <source>
        <dbReference type="EMBL" id="GAA4512935.1"/>
    </source>
</evidence>
<dbReference type="InterPro" id="IPR011463">
    <property type="entry name" value="DUF1569"/>
</dbReference>
<evidence type="ECO:0000313" key="2">
    <source>
        <dbReference type="Proteomes" id="UP001500394"/>
    </source>
</evidence>
<dbReference type="Gene3D" id="1.20.120.450">
    <property type="entry name" value="dinb family like domain"/>
    <property type="match status" value="1"/>
</dbReference>
<accession>A0ABP8QY27</accession>
<evidence type="ECO:0008006" key="3">
    <source>
        <dbReference type="Google" id="ProtNLM"/>
    </source>
</evidence>
<organism evidence="1 2">
    <name type="scientific">Sphingobacterium thermophilum</name>
    <dbReference type="NCBI Taxonomy" id="768534"/>
    <lineage>
        <taxon>Bacteria</taxon>
        <taxon>Pseudomonadati</taxon>
        <taxon>Bacteroidota</taxon>
        <taxon>Sphingobacteriia</taxon>
        <taxon>Sphingobacteriales</taxon>
        <taxon>Sphingobacteriaceae</taxon>
        <taxon>Sphingobacterium</taxon>
    </lineage>
</organism>
<dbReference type="InterPro" id="IPR034660">
    <property type="entry name" value="DinB/YfiT-like"/>
</dbReference>
<keyword evidence="2" id="KW-1185">Reference proteome</keyword>
<dbReference type="Proteomes" id="UP001500394">
    <property type="component" value="Unassembled WGS sequence"/>
</dbReference>
<gene>
    <name evidence="1" type="ORF">GCM10023173_07830</name>
</gene>
<reference evidence="2" key="1">
    <citation type="journal article" date="2019" name="Int. J. Syst. Evol. Microbiol.">
        <title>The Global Catalogue of Microorganisms (GCM) 10K type strain sequencing project: providing services to taxonomists for standard genome sequencing and annotation.</title>
        <authorList>
            <consortium name="The Broad Institute Genomics Platform"/>
            <consortium name="The Broad Institute Genome Sequencing Center for Infectious Disease"/>
            <person name="Wu L."/>
            <person name="Ma J."/>
        </authorList>
    </citation>
    <scope>NUCLEOTIDE SEQUENCE [LARGE SCALE GENOMIC DNA]</scope>
    <source>
        <strain evidence="2">JCM 17858</strain>
    </source>
</reference>
<dbReference type="RefSeq" id="WP_345064981.1">
    <property type="nucleotide sequence ID" value="NZ_BAABGR010000006.1"/>
</dbReference>
<proteinExistence type="predicted"/>
<comment type="caution">
    <text evidence="1">The sequence shown here is derived from an EMBL/GenBank/DDBJ whole genome shotgun (WGS) entry which is preliminary data.</text>
</comment>